<proteinExistence type="predicted"/>
<dbReference type="AlphaFoldDB" id="A0A7W8FVA5"/>
<keyword evidence="2" id="KW-1185">Reference proteome</keyword>
<evidence type="ECO:0000313" key="2">
    <source>
        <dbReference type="Proteomes" id="UP000525923"/>
    </source>
</evidence>
<organism evidence="1 2">
    <name type="scientific">Planococcus koreensis</name>
    <dbReference type="NCBI Taxonomy" id="112331"/>
    <lineage>
        <taxon>Bacteria</taxon>
        <taxon>Bacillati</taxon>
        <taxon>Bacillota</taxon>
        <taxon>Bacilli</taxon>
        <taxon>Bacillales</taxon>
        <taxon>Caryophanaceae</taxon>
        <taxon>Planococcus</taxon>
    </lineage>
</organism>
<accession>A0A7W8FVA5</accession>
<dbReference type="EMBL" id="JACHHE010000009">
    <property type="protein sequence ID" value="MBB5181435.1"/>
    <property type="molecule type" value="Genomic_DNA"/>
</dbReference>
<sequence>MKGFLSLLGITLIVGAFGLILLSFSDNPLEELKKQERMYAYMETRQNHSPDPALSLLDQASTSVQPETLELDFSLNNGQSCENPAFTQKKAGSD</sequence>
<reference evidence="1 2" key="1">
    <citation type="submission" date="2020-08" db="EMBL/GenBank/DDBJ databases">
        <title>Genomic Encyclopedia of Type Strains, Phase IV (KMG-IV): sequencing the most valuable type-strain genomes for metagenomic binning, comparative biology and taxonomic classification.</title>
        <authorList>
            <person name="Goeker M."/>
        </authorList>
    </citation>
    <scope>NUCLEOTIDE SEQUENCE [LARGE SCALE GENOMIC DNA]</scope>
    <source>
        <strain evidence="1 2">DSM 15895</strain>
    </source>
</reference>
<dbReference type="RefSeq" id="WP_135504225.1">
    <property type="nucleotide sequence ID" value="NZ_JACHHE010000009.1"/>
</dbReference>
<evidence type="ECO:0000313" key="1">
    <source>
        <dbReference type="EMBL" id="MBB5181435.1"/>
    </source>
</evidence>
<dbReference type="Proteomes" id="UP000525923">
    <property type="component" value="Unassembled WGS sequence"/>
</dbReference>
<protein>
    <submittedName>
        <fullName evidence="1">Uncharacterized protein</fullName>
    </submittedName>
</protein>
<name>A0A7W8FVA5_9BACL</name>
<comment type="caution">
    <text evidence="1">The sequence shown here is derived from an EMBL/GenBank/DDBJ whole genome shotgun (WGS) entry which is preliminary data.</text>
</comment>
<gene>
    <name evidence="1" type="ORF">HNQ44_002900</name>
</gene>
<dbReference type="OrthoDB" id="2453555at2"/>